<evidence type="ECO:0000256" key="3">
    <source>
        <dbReference type="ARBA" id="ARBA00022722"/>
    </source>
</evidence>
<comment type="function">
    <text evidence="5">Could be a nuclease involved in processing of the 5'-end of pre-16S rRNA.</text>
</comment>
<dbReference type="Pfam" id="PF03652">
    <property type="entry name" value="RuvX"/>
    <property type="match status" value="1"/>
</dbReference>
<dbReference type="InterPro" id="IPR006641">
    <property type="entry name" value="YqgF/RNaseH-like_dom"/>
</dbReference>
<keyword evidence="2 5" id="KW-0690">Ribosome biogenesis</keyword>
<evidence type="ECO:0000256" key="5">
    <source>
        <dbReference type="HAMAP-Rule" id="MF_00651"/>
    </source>
</evidence>
<dbReference type="CDD" id="cd16964">
    <property type="entry name" value="YqgF"/>
    <property type="match status" value="1"/>
</dbReference>
<dbReference type="HAMAP" id="MF_00651">
    <property type="entry name" value="Nuclease_YqgF"/>
    <property type="match status" value="1"/>
</dbReference>
<comment type="similarity">
    <text evidence="5">Belongs to the YqgF HJR family.</text>
</comment>
<evidence type="ECO:0000256" key="2">
    <source>
        <dbReference type="ARBA" id="ARBA00022517"/>
    </source>
</evidence>
<dbReference type="NCBIfam" id="TIGR00250">
    <property type="entry name" value="RNAse_H_YqgF"/>
    <property type="match status" value="1"/>
</dbReference>
<comment type="caution">
    <text evidence="7">The sequence shown here is derived from an EMBL/GenBank/DDBJ whole genome shotgun (WGS) entry which is preliminary data.</text>
</comment>
<dbReference type="InterPro" id="IPR005227">
    <property type="entry name" value="YqgF"/>
</dbReference>
<dbReference type="EC" id="3.1.-.-" evidence="5"/>
<evidence type="ECO:0000313" key="8">
    <source>
        <dbReference type="Proteomes" id="UP001595847"/>
    </source>
</evidence>
<keyword evidence="4 5" id="KW-0378">Hydrolase</keyword>
<name>A0ABV8FI14_9ACTN</name>
<dbReference type="PANTHER" id="PTHR33317:SF4">
    <property type="entry name" value="POLYNUCLEOTIDYL TRANSFERASE, RIBONUCLEASE H-LIKE SUPERFAMILY PROTEIN"/>
    <property type="match status" value="1"/>
</dbReference>
<gene>
    <name evidence="7" type="primary">ruvX</name>
    <name evidence="7" type="ORF">ACFOVU_07555</name>
</gene>
<protein>
    <recommendedName>
        <fullName evidence="5">Putative pre-16S rRNA nuclease</fullName>
        <ecNumber evidence="5">3.1.-.-</ecNumber>
    </recommendedName>
</protein>
<dbReference type="SMART" id="SM00732">
    <property type="entry name" value="YqgFc"/>
    <property type="match status" value="1"/>
</dbReference>
<organism evidence="7 8">
    <name type="scientific">Nocardiopsis sediminis</name>
    <dbReference type="NCBI Taxonomy" id="1778267"/>
    <lineage>
        <taxon>Bacteria</taxon>
        <taxon>Bacillati</taxon>
        <taxon>Actinomycetota</taxon>
        <taxon>Actinomycetes</taxon>
        <taxon>Streptosporangiales</taxon>
        <taxon>Nocardiopsidaceae</taxon>
        <taxon>Nocardiopsis</taxon>
    </lineage>
</organism>
<dbReference type="PANTHER" id="PTHR33317">
    <property type="entry name" value="POLYNUCLEOTIDYL TRANSFERASE, RIBONUCLEASE H-LIKE SUPERFAMILY PROTEIN"/>
    <property type="match status" value="1"/>
</dbReference>
<comment type="subcellular location">
    <subcellularLocation>
        <location evidence="5">Cytoplasm</location>
    </subcellularLocation>
</comment>
<dbReference type="Gene3D" id="3.30.420.140">
    <property type="entry name" value="YqgF/RNase H-like domain"/>
    <property type="match status" value="1"/>
</dbReference>
<dbReference type="SUPFAM" id="SSF53098">
    <property type="entry name" value="Ribonuclease H-like"/>
    <property type="match status" value="1"/>
</dbReference>
<keyword evidence="3 5" id="KW-0540">Nuclease</keyword>
<evidence type="ECO:0000256" key="1">
    <source>
        <dbReference type="ARBA" id="ARBA00022490"/>
    </source>
</evidence>
<dbReference type="InterPro" id="IPR012337">
    <property type="entry name" value="RNaseH-like_sf"/>
</dbReference>
<evidence type="ECO:0000259" key="6">
    <source>
        <dbReference type="SMART" id="SM00732"/>
    </source>
</evidence>
<dbReference type="InterPro" id="IPR037027">
    <property type="entry name" value="YqgF/RNaseH-like_dom_sf"/>
</dbReference>
<dbReference type="RefSeq" id="WP_378531137.1">
    <property type="nucleotide sequence ID" value="NZ_JBHSBH010000004.1"/>
</dbReference>
<evidence type="ECO:0000313" key="7">
    <source>
        <dbReference type="EMBL" id="MFC3995765.1"/>
    </source>
</evidence>
<accession>A0ABV8FI14</accession>
<evidence type="ECO:0000256" key="4">
    <source>
        <dbReference type="ARBA" id="ARBA00022801"/>
    </source>
</evidence>
<reference evidence="8" key="1">
    <citation type="journal article" date="2019" name="Int. J. Syst. Evol. Microbiol.">
        <title>The Global Catalogue of Microorganisms (GCM) 10K type strain sequencing project: providing services to taxonomists for standard genome sequencing and annotation.</title>
        <authorList>
            <consortium name="The Broad Institute Genomics Platform"/>
            <consortium name="The Broad Institute Genome Sequencing Center for Infectious Disease"/>
            <person name="Wu L."/>
            <person name="Ma J."/>
        </authorList>
    </citation>
    <scope>NUCLEOTIDE SEQUENCE [LARGE SCALE GENOMIC DNA]</scope>
    <source>
        <strain evidence="8">TBRC 1826</strain>
    </source>
</reference>
<keyword evidence="1 5" id="KW-0963">Cytoplasm</keyword>
<dbReference type="Proteomes" id="UP001595847">
    <property type="component" value="Unassembled WGS sequence"/>
</dbReference>
<keyword evidence="8" id="KW-1185">Reference proteome</keyword>
<dbReference type="EMBL" id="JBHSBH010000004">
    <property type="protein sequence ID" value="MFC3995765.1"/>
    <property type="molecule type" value="Genomic_DNA"/>
</dbReference>
<feature type="domain" description="YqgF/RNase H-like" evidence="6">
    <location>
        <begin position="4"/>
        <end position="103"/>
    </location>
</feature>
<sequence length="160" mass="16598">MRHGVRLAVDPGDARIGVAASDPSGILATPVETVRRGDGDLDRIAHLVLEHEAREVIVGYPASLSGEEGPAARGARAFATALARALAPIPVRLVDERLTTVTAQSQLRSGAAFGKRGARGGKARRSVIDQAAATVLLQNALDTERRTGLPPGEAVGENPS</sequence>
<proteinExistence type="inferred from homology"/>